<sequence>MDLKKSVKFISLGGGNAVSVSRIVSIVTPDSAPSKRLVQEARGKGLLIDATGGKKTKSIFIMDSDHVVISAVSAETVIARAEENDDETNEG</sequence>
<dbReference type="OrthoDB" id="5432174at2"/>
<protein>
    <recommendedName>
        <fullName evidence="1">Putative regulatory protein HF394_00395</fullName>
    </recommendedName>
</protein>
<reference evidence="3" key="1">
    <citation type="submission" date="2020-06" db="EMBL/GenBank/DDBJ databases">
        <title>Isolation of Planomicrobium glaciei.</title>
        <authorList>
            <person name="Malisova L."/>
            <person name="Safrankova R."/>
            <person name="Jakubu V."/>
            <person name="Spanelova P."/>
        </authorList>
    </citation>
    <scope>NUCLEOTIDE SEQUENCE [LARGE SCALE GENOMIC DNA]</scope>
    <source>
        <strain evidence="3">NRL-ATB46093</strain>
    </source>
</reference>
<comment type="similarity">
    <text evidence="1">Belongs to the RemA family.</text>
</comment>
<organism evidence="2 3">
    <name type="scientific">Planococcus glaciei</name>
    <dbReference type="NCBI Taxonomy" id="459472"/>
    <lineage>
        <taxon>Bacteria</taxon>
        <taxon>Bacillati</taxon>
        <taxon>Bacillota</taxon>
        <taxon>Bacilli</taxon>
        <taxon>Bacillales</taxon>
        <taxon>Caryophanaceae</taxon>
        <taxon>Planococcus</taxon>
    </lineage>
</organism>
<gene>
    <name evidence="2" type="ORF">HF394_00395</name>
</gene>
<accession>A0A7H8QH25</accession>
<keyword evidence="3" id="KW-1185">Reference proteome</keyword>
<dbReference type="Pfam" id="PF04025">
    <property type="entry name" value="RemA-like"/>
    <property type="match status" value="1"/>
</dbReference>
<dbReference type="RefSeq" id="WP_036806803.1">
    <property type="nucleotide sequence ID" value="NZ_CP051177.1"/>
</dbReference>
<dbReference type="Proteomes" id="UP000509222">
    <property type="component" value="Chromosome"/>
</dbReference>
<dbReference type="NCBIfam" id="NF003315">
    <property type="entry name" value="PRK04323.1"/>
    <property type="match status" value="1"/>
</dbReference>
<dbReference type="PANTHER" id="PTHR38449">
    <property type="entry name" value="REGULATORY PROTEIN TM_1690-RELATED"/>
    <property type="match status" value="1"/>
</dbReference>
<dbReference type="EMBL" id="CP051177">
    <property type="protein sequence ID" value="QKX52553.1"/>
    <property type="molecule type" value="Genomic_DNA"/>
</dbReference>
<evidence type="ECO:0000313" key="2">
    <source>
        <dbReference type="EMBL" id="QKX52553.1"/>
    </source>
</evidence>
<dbReference type="HAMAP" id="MF_01503">
    <property type="entry name" value="RemA"/>
    <property type="match status" value="1"/>
</dbReference>
<dbReference type="PANTHER" id="PTHR38449:SF1">
    <property type="entry name" value="REGULATORY PROTEIN SSL2874-RELATED"/>
    <property type="match status" value="1"/>
</dbReference>
<dbReference type="AlphaFoldDB" id="A0A7H8QH25"/>
<name>A0A7H8QH25_9BACL</name>
<proteinExistence type="inferred from homology"/>
<evidence type="ECO:0000256" key="1">
    <source>
        <dbReference type="HAMAP-Rule" id="MF_01503"/>
    </source>
</evidence>
<dbReference type="InterPro" id="IPR007169">
    <property type="entry name" value="RemA-like"/>
</dbReference>
<evidence type="ECO:0000313" key="3">
    <source>
        <dbReference type="Proteomes" id="UP000509222"/>
    </source>
</evidence>